<keyword evidence="3" id="KW-0175">Coiled coil</keyword>
<evidence type="ECO:0000256" key="1">
    <source>
        <dbReference type="ARBA" id="ARBA00022614"/>
    </source>
</evidence>
<dbReference type="InterPro" id="IPR050576">
    <property type="entry name" value="Cilia_flagella_integrity"/>
</dbReference>
<accession>A0ABD1Y0Y6</accession>
<dbReference type="SMART" id="SM00365">
    <property type="entry name" value="LRR_SD22"/>
    <property type="match status" value="5"/>
</dbReference>
<feature type="compositionally biased region" description="Polar residues" evidence="4">
    <location>
        <begin position="501"/>
        <end position="517"/>
    </location>
</feature>
<comment type="caution">
    <text evidence="5">The sequence shown here is derived from an EMBL/GenBank/DDBJ whole genome shotgun (WGS) entry which is preliminary data.</text>
</comment>
<gene>
    <name evidence="5" type="ORF">R1flu_000613</name>
</gene>
<dbReference type="SMART" id="SM00369">
    <property type="entry name" value="LRR_TYP"/>
    <property type="match status" value="3"/>
</dbReference>
<keyword evidence="6" id="KW-1185">Reference proteome</keyword>
<proteinExistence type="predicted"/>
<dbReference type="Gene3D" id="3.80.10.10">
    <property type="entry name" value="Ribonuclease Inhibitor"/>
    <property type="match status" value="2"/>
</dbReference>
<feature type="coiled-coil region" evidence="3">
    <location>
        <begin position="763"/>
        <end position="804"/>
    </location>
</feature>
<dbReference type="PROSITE" id="PS51450">
    <property type="entry name" value="LRR"/>
    <property type="match status" value="5"/>
</dbReference>
<dbReference type="EMBL" id="JBHFFA010000006">
    <property type="protein sequence ID" value="KAL2620408.1"/>
    <property type="molecule type" value="Genomic_DNA"/>
</dbReference>
<organism evidence="5 6">
    <name type="scientific">Riccia fluitans</name>
    <dbReference type="NCBI Taxonomy" id="41844"/>
    <lineage>
        <taxon>Eukaryota</taxon>
        <taxon>Viridiplantae</taxon>
        <taxon>Streptophyta</taxon>
        <taxon>Embryophyta</taxon>
        <taxon>Marchantiophyta</taxon>
        <taxon>Marchantiopsida</taxon>
        <taxon>Marchantiidae</taxon>
        <taxon>Marchantiales</taxon>
        <taxon>Ricciaceae</taxon>
        <taxon>Riccia</taxon>
    </lineage>
</organism>
<dbReference type="Pfam" id="PF12799">
    <property type="entry name" value="LRR_4"/>
    <property type="match status" value="1"/>
</dbReference>
<evidence type="ECO:0000256" key="4">
    <source>
        <dbReference type="SAM" id="MobiDB-lite"/>
    </source>
</evidence>
<feature type="coiled-coil region" evidence="3">
    <location>
        <begin position="868"/>
        <end position="1143"/>
    </location>
</feature>
<dbReference type="InterPro" id="IPR001611">
    <property type="entry name" value="Leu-rich_rpt"/>
</dbReference>
<keyword evidence="1" id="KW-0433">Leucine-rich repeat</keyword>
<protein>
    <recommendedName>
        <fullName evidence="7">Leucine-rich repeat and coiled-coil domain-containing protein 1</fullName>
    </recommendedName>
</protein>
<feature type="region of interest" description="Disordered" evidence="4">
    <location>
        <begin position="501"/>
        <end position="539"/>
    </location>
</feature>
<sequence>MEPSELREEQETKAPIKFSAATTDTSDREIKEIYAFGAGLKSLRELGLSVFCSLEFLSLHDNEIDRIEGLETLVSLRELNLSANRLKEMGGLSTLSQLQVLNLSCNQIEEIRDLQGLWALEKLVLSHNHIRSLLGLSALNGPRYSLRILDLQDNRIECILELRVLTGCRRLKELSFSRDNYTNPVCHSLAYISSVIASVPHLYKLDGKLLSVHLPHPSCKLPLTPQPSGDMSQSYLDASVPSLMYASIGKSEAPHEDDNTRNLPPHGNSDEFQTRKVLVTSQPGASPINIQVEVEYKGQGDVGNKASPAISACIGSEETPLLLQSQPEETNSRQHACVQTVNWTKEIQASQHRVLGQSKGDSWCNSEDSELEVVTIDDGANFVLPSERNNLSVTKALNGFHRRRWPNTNPNPPATRLKAANIYKEFFNSGPLEDLEKRILNLVHELAVKRTGVKRGSRAALLNLSQRTDEVEVPKVASKGVCLSGGACCRRTDEGSCFNSQEAEQSSSCDTSDNQEQNVDKKRRRHVRWSDEKSGDFSSGDSMRRWVILVQKCISRMVKHLHQAVVSLNAVPKVQESRMPSVEPVDVVNKVKENEIREGDSKDLLKCKTLEDQLAELQCRFDDESKNLQKELAAERQAVVELQKILEEKEEKFHKLFEQAKASFPCQMDAPAKRPEDQILETIISAKARVLEMEELVQNASTTAQNATVDKENSKKLVISMYKALGEERANLKLCKSELGRLHKQELESMRALGVELGKSQGIAMIEEQSAQLRQELSDKQRELNEARKENLKAREDMASLQNARQIEAAELKEVIHSLLLKVSCIVVGYGITKLTDETKIFQDQSKDAIILELSGVVRSQKAQLQGINFDESKLMTLEKELQRKQEEISSLKLKANWCEELALKVETLQQKLIKVNEDAKDRAENEKNLQSKLMTLQQENIDLASSIKRLEVSEDTVKIKNKMLDSQNETIKGLKEELSESKEASNRVLRNLETLEADWVKRLHNETEKSEDLRRQLKSRDLAVDELEEKLKVERAAKLAAERTSKLLQRKVEEKEEMLRYVEDEISEVKNLYDSKLRTFAAERDEALEELEKTRKEMDETKKALLQEAKAGRDLAVEAEKNRDLREAKTLLQKQIQVLETTISEKDFKLKEAGRRVLELESQLDFQTLAMEKQKAVASSKVRALVSLFEL</sequence>
<dbReference type="AlphaFoldDB" id="A0ABD1Y0Y6"/>
<dbReference type="InterPro" id="IPR003591">
    <property type="entry name" value="Leu-rich_rpt_typical-subtyp"/>
</dbReference>
<evidence type="ECO:0000313" key="6">
    <source>
        <dbReference type="Proteomes" id="UP001605036"/>
    </source>
</evidence>
<dbReference type="PANTHER" id="PTHR45973">
    <property type="entry name" value="PROTEIN PHOSPHATASE 1 REGULATORY SUBUNIT SDS22-RELATED"/>
    <property type="match status" value="1"/>
</dbReference>
<dbReference type="Pfam" id="PF13855">
    <property type="entry name" value="LRR_8"/>
    <property type="match status" value="1"/>
</dbReference>
<name>A0ABD1Y0Y6_9MARC</name>
<evidence type="ECO:0000256" key="2">
    <source>
        <dbReference type="ARBA" id="ARBA00022737"/>
    </source>
</evidence>
<feature type="coiled-coil region" evidence="3">
    <location>
        <begin position="607"/>
        <end position="659"/>
    </location>
</feature>
<keyword evidence="2" id="KW-0677">Repeat</keyword>
<dbReference type="InterPro" id="IPR032675">
    <property type="entry name" value="LRR_dom_sf"/>
</dbReference>
<evidence type="ECO:0000256" key="3">
    <source>
        <dbReference type="SAM" id="Coils"/>
    </source>
</evidence>
<dbReference type="PANTHER" id="PTHR45973:SF35">
    <property type="entry name" value="LEUCINE-RICH REPEAT-CONTAINING PROTEIN 43"/>
    <property type="match status" value="1"/>
</dbReference>
<dbReference type="InterPro" id="IPR025875">
    <property type="entry name" value="Leu-rich_rpt_4"/>
</dbReference>
<dbReference type="Proteomes" id="UP001605036">
    <property type="component" value="Unassembled WGS sequence"/>
</dbReference>
<evidence type="ECO:0000313" key="5">
    <source>
        <dbReference type="EMBL" id="KAL2620408.1"/>
    </source>
</evidence>
<feature type="region of interest" description="Disordered" evidence="4">
    <location>
        <begin position="251"/>
        <end position="271"/>
    </location>
</feature>
<evidence type="ECO:0008006" key="7">
    <source>
        <dbReference type="Google" id="ProtNLM"/>
    </source>
</evidence>
<dbReference type="SUPFAM" id="SSF52075">
    <property type="entry name" value="Outer arm dynein light chain 1"/>
    <property type="match status" value="1"/>
</dbReference>
<reference evidence="5 6" key="1">
    <citation type="submission" date="2024-09" db="EMBL/GenBank/DDBJ databases">
        <title>Chromosome-scale assembly of Riccia fluitans.</title>
        <authorList>
            <person name="Paukszto L."/>
            <person name="Sawicki J."/>
            <person name="Karawczyk K."/>
            <person name="Piernik-Szablinska J."/>
            <person name="Szczecinska M."/>
            <person name="Mazdziarz M."/>
        </authorList>
    </citation>
    <scope>NUCLEOTIDE SEQUENCE [LARGE SCALE GENOMIC DNA]</scope>
    <source>
        <strain evidence="5">Rf_01</strain>
        <tissue evidence="5">Aerial parts of the thallus</tissue>
    </source>
</reference>